<dbReference type="SUPFAM" id="SSF103473">
    <property type="entry name" value="MFS general substrate transporter"/>
    <property type="match status" value="1"/>
</dbReference>
<evidence type="ECO:0000256" key="3">
    <source>
        <dbReference type="ARBA" id="ARBA00023136"/>
    </source>
</evidence>
<feature type="non-terminal residue" evidence="6">
    <location>
        <position position="1"/>
    </location>
</feature>
<feature type="transmembrane region" description="Helical" evidence="4">
    <location>
        <begin position="12"/>
        <end position="31"/>
    </location>
</feature>
<dbReference type="InterPro" id="IPR020846">
    <property type="entry name" value="MFS_dom"/>
</dbReference>
<dbReference type="AlphaFoldDB" id="A0A9X1HFQ5"/>
<gene>
    <name evidence="6" type="ORF">K6T82_24160</name>
</gene>
<sequence>ISGALNDRFGPVRIVASGMLLTVISALLMGFANSALLFGIGRFLSGLALAPMLSGALVFQAAAFKNSQYTRLSSITYVVGNLGAVISVAPLELAIK</sequence>
<evidence type="ECO:0000259" key="5">
    <source>
        <dbReference type="PROSITE" id="PS50850"/>
    </source>
</evidence>
<accession>A0A9X1HFQ5</accession>
<dbReference type="Gene3D" id="1.20.1250.20">
    <property type="entry name" value="MFS general substrate transporter like domains"/>
    <property type="match status" value="1"/>
</dbReference>
<dbReference type="RefSeq" id="WP_223711597.1">
    <property type="nucleotide sequence ID" value="NZ_JAINUY010000046.1"/>
</dbReference>
<evidence type="ECO:0000256" key="2">
    <source>
        <dbReference type="ARBA" id="ARBA00022989"/>
    </source>
</evidence>
<proteinExistence type="predicted"/>
<dbReference type="InterPro" id="IPR036259">
    <property type="entry name" value="MFS_trans_sf"/>
</dbReference>
<keyword evidence="2 4" id="KW-1133">Transmembrane helix</keyword>
<reference evidence="6 7" key="1">
    <citation type="journal article" date="2023" name="Antonie Van Leeuwenhoek">
        <title>Flavobacterium potami sp. nov., a multi-metal resistance genes harbouring bacterium isolated from shallow river silt.</title>
        <authorList>
            <person name="Li S."/>
            <person name="Mao S."/>
            <person name="Mu W."/>
            <person name="Guo B."/>
            <person name="Li C."/>
            <person name="Zhu Q."/>
            <person name="Hou X."/>
            <person name="Zhao Y."/>
            <person name="Wei S."/>
            <person name="Liu H."/>
            <person name="Liu A."/>
        </authorList>
    </citation>
    <scope>NUCLEOTIDE SEQUENCE [LARGE SCALE GENOMIC DNA]</scope>
    <source>
        <strain evidence="6 7">17A</strain>
    </source>
</reference>
<evidence type="ECO:0000256" key="1">
    <source>
        <dbReference type="ARBA" id="ARBA00022692"/>
    </source>
</evidence>
<dbReference type="PROSITE" id="PS50850">
    <property type="entry name" value="MFS"/>
    <property type="match status" value="1"/>
</dbReference>
<feature type="domain" description="Major facilitator superfamily (MFS) profile" evidence="5">
    <location>
        <begin position="1"/>
        <end position="96"/>
    </location>
</feature>
<keyword evidence="3 4" id="KW-0472">Membrane</keyword>
<dbReference type="Proteomes" id="UP001139366">
    <property type="component" value="Unassembled WGS sequence"/>
</dbReference>
<feature type="non-terminal residue" evidence="6">
    <location>
        <position position="96"/>
    </location>
</feature>
<protein>
    <submittedName>
        <fullName evidence="6">MFS transporter</fullName>
    </submittedName>
</protein>
<dbReference type="Pfam" id="PF07690">
    <property type="entry name" value="MFS_1"/>
    <property type="match status" value="1"/>
</dbReference>
<evidence type="ECO:0000313" key="7">
    <source>
        <dbReference type="Proteomes" id="UP001139366"/>
    </source>
</evidence>
<name>A0A9X1HFQ5_9FLAO</name>
<dbReference type="GO" id="GO:0022857">
    <property type="term" value="F:transmembrane transporter activity"/>
    <property type="evidence" value="ECO:0007669"/>
    <property type="project" value="InterPro"/>
</dbReference>
<organism evidence="6 7">
    <name type="scientific">Flavobacterium potami</name>
    <dbReference type="NCBI Taxonomy" id="2872310"/>
    <lineage>
        <taxon>Bacteria</taxon>
        <taxon>Pseudomonadati</taxon>
        <taxon>Bacteroidota</taxon>
        <taxon>Flavobacteriia</taxon>
        <taxon>Flavobacteriales</taxon>
        <taxon>Flavobacteriaceae</taxon>
        <taxon>Flavobacterium</taxon>
    </lineage>
</organism>
<evidence type="ECO:0000256" key="4">
    <source>
        <dbReference type="SAM" id="Phobius"/>
    </source>
</evidence>
<keyword evidence="7" id="KW-1185">Reference proteome</keyword>
<keyword evidence="1 4" id="KW-0812">Transmembrane</keyword>
<comment type="caution">
    <text evidence="6">The sequence shown here is derived from an EMBL/GenBank/DDBJ whole genome shotgun (WGS) entry which is preliminary data.</text>
</comment>
<feature type="transmembrane region" description="Helical" evidence="4">
    <location>
        <begin position="75"/>
        <end position="95"/>
    </location>
</feature>
<dbReference type="InterPro" id="IPR011701">
    <property type="entry name" value="MFS"/>
</dbReference>
<feature type="transmembrane region" description="Helical" evidence="4">
    <location>
        <begin position="43"/>
        <end position="63"/>
    </location>
</feature>
<evidence type="ECO:0000313" key="6">
    <source>
        <dbReference type="EMBL" id="MBZ4037861.1"/>
    </source>
</evidence>
<dbReference type="EMBL" id="JAINUY010000046">
    <property type="protein sequence ID" value="MBZ4037861.1"/>
    <property type="molecule type" value="Genomic_DNA"/>
</dbReference>